<feature type="transmembrane region" description="Helical" evidence="13">
    <location>
        <begin position="169"/>
        <end position="190"/>
    </location>
</feature>
<feature type="transmembrane region" description="Helical" evidence="13">
    <location>
        <begin position="210"/>
        <end position="233"/>
    </location>
</feature>
<dbReference type="Pfam" id="PF03412">
    <property type="entry name" value="Peptidase_C39"/>
    <property type="match status" value="1"/>
</dbReference>
<feature type="domain" description="Peptidase C39" evidence="16">
    <location>
        <begin position="25"/>
        <end position="144"/>
    </location>
</feature>
<feature type="transmembrane region" description="Helical" evidence="13">
    <location>
        <begin position="281"/>
        <end position="305"/>
    </location>
</feature>
<dbReference type="InterPro" id="IPR003593">
    <property type="entry name" value="AAA+_ATPase"/>
</dbReference>
<keyword evidence="6" id="KW-0645">Protease</keyword>
<evidence type="ECO:0000256" key="8">
    <source>
        <dbReference type="ARBA" id="ARBA00022927"/>
    </source>
</evidence>
<feature type="domain" description="ABC transporter" evidence="14">
    <location>
        <begin position="536"/>
        <end position="769"/>
    </location>
</feature>
<dbReference type="EMBL" id="JAHHHW010000089">
    <property type="protein sequence ID" value="MBW4432661.1"/>
    <property type="molecule type" value="Genomic_DNA"/>
</dbReference>
<evidence type="ECO:0000256" key="3">
    <source>
        <dbReference type="ARBA" id="ARBA00022475"/>
    </source>
</evidence>
<reference evidence="17" key="2">
    <citation type="journal article" date="2022" name="Microbiol. Resour. Announc.">
        <title>Metagenome Sequencing to Explore Phylogenomics of Terrestrial Cyanobacteria.</title>
        <authorList>
            <person name="Ward R.D."/>
            <person name="Stajich J.E."/>
            <person name="Johansen J.R."/>
            <person name="Huntemann M."/>
            <person name="Clum A."/>
            <person name="Foster B."/>
            <person name="Foster B."/>
            <person name="Roux S."/>
            <person name="Palaniappan K."/>
            <person name="Varghese N."/>
            <person name="Mukherjee S."/>
            <person name="Reddy T.B.K."/>
            <person name="Daum C."/>
            <person name="Copeland A."/>
            <person name="Chen I.A."/>
            <person name="Ivanova N.N."/>
            <person name="Kyrpides N.C."/>
            <person name="Shapiro N."/>
            <person name="Eloe-Fadrosh E.A."/>
            <person name="Pietrasiak N."/>
        </authorList>
    </citation>
    <scope>NUCLEOTIDE SEQUENCE</scope>
    <source>
        <strain evidence="17">HA4357-MV3</strain>
    </source>
</reference>
<dbReference type="GO" id="GO:0043213">
    <property type="term" value="P:bacteriocin transport"/>
    <property type="evidence" value="ECO:0007669"/>
    <property type="project" value="UniProtKB-KW"/>
</dbReference>
<dbReference type="InterPro" id="IPR036640">
    <property type="entry name" value="ABC1_TM_sf"/>
</dbReference>
<feature type="domain" description="ABC transmembrane type-1" evidence="15">
    <location>
        <begin position="178"/>
        <end position="456"/>
    </location>
</feature>
<keyword evidence="6" id="KW-0378">Hydrolase</keyword>
<accession>A0A9E3H8L3</accession>
<dbReference type="InterPro" id="IPR005074">
    <property type="entry name" value="Peptidase_C39"/>
</dbReference>
<dbReference type="SMART" id="SM00382">
    <property type="entry name" value="AAA"/>
    <property type="match status" value="1"/>
</dbReference>
<keyword evidence="6" id="KW-0788">Thiol protease</keyword>
<keyword evidence="4 13" id="KW-0812">Transmembrane</keyword>
<dbReference type="PANTHER" id="PTHR24221">
    <property type="entry name" value="ATP-BINDING CASSETTE SUB-FAMILY B"/>
    <property type="match status" value="1"/>
</dbReference>
<dbReference type="GO" id="GO:0005524">
    <property type="term" value="F:ATP binding"/>
    <property type="evidence" value="ECO:0007669"/>
    <property type="project" value="UniProtKB-KW"/>
</dbReference>
<evidence type="ECO:0000256" key="13">
    <source>
        <dbReference type="SAM" id="Phobius"/>
    </source>
</evidence>
<gene>
    <name evidence="17" type="ORF">KME28_13240</name>
</gene>
<comment type="caution">
    <text evidence="17">The sequence shown here is derived from an EMBL/GenBank/DDBJ whole genome shotgun (WGS) entry which is preliminary data.</text>
</comment>
<keyword evidence="7" id="KW-0067">ATP-binding</keyword>
<evidence type="ECO:0000313" key="18">
    <source>
        <dbReference type="Proteomes" id="UP000813215"/>
    </source>
</evidence>
<feature type="region of interest" description="Disordered" evidence="12">
    <location>
        <begin position="468"/>
        <end position="497"/>
    </location>
</feature>
<dbReference type="InterPro" id="IPR011527">
    <property type="entry name" value="ABC1_TM_dom"/>
</dbReference>
<reference evidence="17" key="1">
    <citation type="submission" date="2021-05" db="EMBL/GenBank/DDBJ databases">
        <authorList>
            <person name="Pietrasiak N."/>
            <person name="Ward R."/>
            <person name="Stajich J.E."/>
            <person name="Kurbessoian T."/>
        </authorList>
    </citation>
    <scope>NUCLEOTIDE SEQUENCE</scope>
    <source>
        <strain evidence="17">HA4357-MV3</strain>
    </source>
</reference>
<keyword evidence="10 13" id="KW-0472">Membrane</keyword>
<dbReference type="Proteomes" id="UP000813215">
    <property type="component" value="Unassembled WGS sequence"/>
</dbReference>
<evidence type="ECO:0000256" key="5">
    <source>
        <dbReference type="ARBA" id="ARBA00022741"/>
    </source>
</evidence>
<dbReference type="FunFam" id="3.40.50.300:FF:000299">
    <property type="entry name" value="ABC transporter ATP-binding protein/permease"/>
    <property type="match status" value="1"/>
</dbReference>
<dbReference type="Gene3D" id="1.20.1560.10">
    <property type="entry name" value="ABC transporter type 1, transmembrane domain"/>
    <property type="match status" value="1"/>
</dbReference>
<dbReference type="PROSITE" id="PS00211">
    <property type="entry name" value="ABC_TRANSPORTER_1"/>
    <property type="match status" value="1"/>
</dbReference>
<dbReference type="NCBIfam" id="TIGR03796">
    <property type="entry name" value="NHLM_micro_ABC1"/>
    <property type="match status" value="1"/>
</dbReference>
<dbReference type="PROSITE" id="PS50893">
    <property type="entry name" value="ABC_TRANSPORTER_2"/>
    <property type="match status" value="1"/>
</dbReference>
<evidence type="ECO:0000313" key="17">
    <source>
        <dbReference type="EMBL" id="MBW4432661.1"/>
    </source>
</evidence>
<evidence type="ECO:0000256" key="9">
    <source>
        <dbReference type="ARBA" id="ARBA00022989"/>
    </source>
</evidence>
<dbReference type="CDD" id="cd02420">
    <property type="entry name" value="Peptidase_C39D"/>
    <property type="match status" value="1"/>
</dbReference>
<comment type="subcellular location">
    <subcellularLocation>
        <location evidence="1">Cell membrane</location>
        <topology evidence="1">Multi-pass membrane protein</topology>
    </subcellularLocation>
</comment>
<dbReference type="CDD" id="cd18569">
    <property type="entry name" value="ABC_6TM_NHLM_bacteriocin"/>
    <property type="match status" value="1"/>
</dbReference>
<dbReference type="InterPro" id="IPR027417">
    <property type="entry name" value="P-loop_NTPase"/>
</dbReference>
<evidence type="ECO:0000256" key="4">
    <source>
        <dbReference type="ARBA" id="ARBA00022692"/>
    </source>
</evidence>
<dbReference type="AlphaFoldDB" id="A0A9E3H8L3"/>
<dbReference type="Gene3D" id="3.40.50.300">
    <property type="entry name" value="P-loop containing nucleotide triphosphate hydrolases"/>
    <property type="match status" value="1"/>
</dbReference>
<evidence type="ECO:0000256" key="1">
    <source>
        <dbReference type="ARBA" id="ARBA00004651"/>
    </source>
</evidence>
<sequence>MLKQKLQALFKKRKNTRRRTPTLLQMEAVECGAASLGIILGYYGRIVPLAKLRQDCGVSRDGSKATNVLAAARSYGLNAKGFKTDLDGLREMECPYIVFWNFNHFLVVEGFSKDRVYLNDPASGPRHISMQEFSNSFTGVVLVLQPGSEFKRGGRKPSIVGALWQRMRFSVVALVYCVVAGLFLVIPGMAMPAFSQVFVDNILIQGRKEWLNPLIVGILFTALITGFLTLLQLQSLRRMKIKLSVGMSSQFLWHILHLPVSFYDQRFAGEISSRVQLNDSLAGLLSGKLATTAIAAITVIFYAVIMLQYDVVLTSIGVVFVAFNLLALQWVSRRRVDANMRYQQDQGKVTGVSISGLQSMETLKSSGLESDFFSRWAGYYAKSINAKQEMDVTNQALGVLPSFLSRMVSMLLITVGGLRVIDGHLSIGMLVAFQALMQQFMQPVNNLITLGSSLQEVEGSITRLDDVLRNPTERGAGSGGQGGQGGHGETRRANTNTQFPIPVLYEKPLTRLRVASPLENPRFPIPYSATKLQGYVELHNVTFGYNRVAAPLIENFNFSLKPGQRVALVGGSGSGKSTIAKMIAGLYEPWEGEILFDGQPRSEIPRQVLVNSLALVEQDIFLFAGSVRENLTLWDTTVPESNLIRACKDAAIHDIVISLPGGYGAELLEGASNLSGGQRQRLEIARSLVNNPAILVMDEATSALDTETEKIIDRKLRQRGCTCIIVAHRLSTIRDCDEIIVLERGKVVQRGTHDELKQVEGKYLELIRSEGGAL</sequence>
<dbReference type="Gene3D" id="3.90.70.10">
    <property type="entry name" value="Cysteine proteinases"/>
    <property type="match status" value="1"/>
</dbReference>
<dbReference type="Pfam" id="PF00005">
    <property type="entry name" value="ABC_tran"/>
    <property type="match status" value="1"/>
</dbReference>
<dbReference type="PANTHER" id="PTHR24221:SF654">
    <property type="entry name" value="ATP-BINDING CASSETTE SUB-FAMILY B MEMBER 6"/>
    <property type="match status" value="1"/>
</dbReference>
<keyword evidence="5" id="KW-0547">Nucleotide-binding</keyword>
<dbReference type="InterPro" id="IPR003439">
    <property type="entry name" value="ABC_transporter-like_ATP-bd"/>
</dbReference>
<name>A0A9E3H8L3_9NOST</name>
<dbReference type="GO" id="GO:0005886">
    <property type="term" value="C:plasma membrane"/>
    <property type="evidence" value="ECO:0007669"/>
    <property type="project" value="UniProtKB-SubCell"/>
</dbReference>
<organism evidence="17 18">
    <name type="scientific">Pelatocladus maniniholoensis HA4357-MV3</name>
    <dbReference type="NCBI Taxonomy" id="1117104"/>
    <lineage>
        <taxon>Bacteria</taxon>
        <taxon>Bacillati</taxon>
        <taxon>Cyanobacteriota</taxon>
        <taxon>Cyanophyceae</taxon>
        <taxon>Nostocales</taxon>
        <taxon>Nostocaceae</taxon>
        <taxon>Pelatocladus</taxon>
    </lineage>
</organism>
<dbReference type="SUPFAM" id="SSF90123">
    <property type="entry name" value="ABC transporter transmembrane region"/>
    <property type="match status" value="1"/>
</dbReference>
<dbReference type="PROSITE" id="PS50929">
    <property type="entry name" value="ABC_TM1F"/>
    <property type="match status" value="1"/>
</dbReference>
<evidence type="ECO:0000259" key="16">
    <source>
        <dbReference type="PROSITE" id="PS50990"/>
    </source>
</evidence>
<dbReference type="GO" id="GO:0008234">
    <property type="term" value="F:cysteine-type peptidase activity"/>
    <property type="evidence" value="ECO:0007669"/>
    <property type="project" value="UniProtKB-KW"/>
</dbReference>
<evidence type="ECO:0000256" key="6">
    <source>
        <dbReference type="ARBA" id="ARBA00022807"/>
    </source>
</evidence>
<dbReference type="GO" id="GO:0034040">
    <property type="term" value="F:ATPase-coupled lipid transmembrane transporter activity"/>
    <property type="evidence" value="ECO:0007669"/>
    <property type="project" value="TreeGrafter"/>
</dbReference>
<keyword evidence="3" id="KW-1003">Cell membrane</keyword>
<dbReference type="InterPro" id="IPR017871">
    <property type="entry name" value="ABC_transporter-like_CS"/>
</dbReference>
<evidence type="ECO:0000256" key="2">
    <source>
        <dbReference type="ARBA" id="ARBA00022448"/>
    </source>
</evidence>
<dbReference type="GO" id="GO:0016887">
    <property type="term" value="F:ATP hydrolysis activity"/>
    <property type="evidence" value="ECO:0007669"/>
    <property type="project" value="InterPro"/>
</dbReference>
<keyword evidence="8" id="KW-0653">Protein transport</keyword>
<dbReference type="SUPFAM" id="SSF52540">
    <property type="entry name" value="P-loop containing nucleoside triphosphate hydrolases"/>
    <property type="match status" value="1"/>
</dbReference>
<keyword evidence="9 13" id="KW-1133">Transmembrane helix</keyword>
<feature type="compositionally biased region" description="Gly residues" evidence="12">
    <location>
        <begin position="476"/>
        <end position="487"/>
    </location>
</feature>
<dbReference type="InterPro" id="IPR039421">
    <property type="entry name" value="Type_1_exporter"/>
</dbReference>
<dbReference type="Pfam" id="PF00664">
    <property type="entry name" value="ABC_membrane"/>
    <property type="match status" value="1"/>
</dbReference>
<evidence type="ECO:0000259" key="15">
    <source>
        <dbReference type="PROSITE" id="PS50929"/>
    </source>
</evidence>
<protein>
    <submittedName>
        <fullName evidence="17">NHLP family bacteriocin export ABC transporter peptidase/permease/ATPase subunit</fullName>
    </submittedName>
</protein>
<feature type="transmembrane region" description="Helical" evidence="13">
    <location>
        <begin position="311"/>
        <end position="331"/>
    </location>
</feature>
<evidence type="ECO:0000256" key="12">
    <source>
        <dbReference type="SAM" id="MobiDB-lite"/>
    </source>
</evidence>
<evidence type="ECO:0000256" key="7">
    <source>
        <dbReference type="ARBA" id="ARBA00022840"/>
    </source>
</evidence>
<keyword evidence="11" id="KW-0080">Bacteriocin transport</keyword>
<feature type="transmembrane region" description="Helical" evidence="13">
    <location>
        <begin position="411"/>
        <end position="437"/>
    </location>
</feature>
<evidence type="ECO:0000259" key="14">
    <source>
        <dbReference type="PROSITE" id="PS50893"/>
    </source>
</evidence>
<dbReference type="GO" id="GO:0140359">
    <property type="term" value="F:ABC-type transporter activity"/>
    <property type="evidence" value="ECO:0007669"/>
    <property type="project" value="InterPro"/>
</dbReference>
<evidence type="ECO:0000256" key="11">
    <source>
        <dbReference type="ARBA" id="ARBA00043264"/>
    </source>
</evidence>
<evidence type="ECO:0000256" key="10">
    <source>
        <dbReference type="ARBA" id="ARBA00023136"/>
    </source>
</evidence>
<dbReference type="InterPro" id="IPR022514">
    <property type="entry name" value="NHPM_micro_ABC1"/>
</dbReference>
<keyword evidence="2" id="KW-0813">Transport</keyword>
<proteinExistence type="predicted"/>
<dbReference type="GO" id="GO:0006508">
    <property type="term" value="P:proteolysis"/>
    <property type="evidence" value="ECO:0007669"/>
    <property type="project" value="InterPro"/>
</dbReference>
<dbReference type="PROSITE" id="PS50990">
    <property type="entry name" value="PEPTIDASE_C39"/>
    <property type="match status" value="1"/>
</dbReference>
<dbReference type="GO" id="GO:0015031">
    <property type="term" value="P:protein transport"/>
    <property type="evidence" value="ECO:0007669"/>
    <property type="project" value="UniProtKB-KW"/>
</dbReference>